<organism evidence="1 2">
    <name type="scientific">Desulfonema magnum</name>
    <dbReference type="NCBI Taxonomy" id="45655"/>
    <lineage>
        <taxon>Bacteria</taxon>
        <taxon>Pseudomonadati</taxon>
        <taxon>Thermodesulfobacteriota</taxon>
        <taxon>Desulfobacteria</taxon>
        <taxon>Desulfobacterales</taxon>
        <taxon>Desulfococcaceae</taxon>
        <taxon>Desulfonema</taxon>
    </lineage>
</organism>
<keyword evidence="2" id="KW-1185">Reference proteome</keyword>
<dbReference type="Proteomes" id="UP000663722">
    <property type="component" value="Chromosome"/>
</dbReference>
<evidence type="ECO:0000313" key="2">
    <source>
        <dbReference type="Proteomes" id="UP000663722"/>
    </source>
</evidence>
<sequence length="79" mass="9263">MIRHKVRSEQIRTAKTAQAVEAPVRLSFRRYCQIRENFSESPGEKPEGLGLMRPDDGRLFSLSYKNRFGFFRSDTCQYT</sequence>
<protein>
    <submittedName>
        <fullName evidence="1">Uncharacterized protein</fullName>
    </submittedName>
</protein>
<dbReference type="KEGG" id="dmm:dnm_024190"/>
<dbReference type="EMBL" id="CP061800">
    <property type="protein sequence ID" value="QTA86395.1"/>
    <property type="molecule type" value="Genomic_DNA"/>
</dbReference>
<accession>A0A975BJP9</accession>
<name>A0A975BJP9_9BACT</name>
<reference evidence="1" key="1">
    <citation type="journal article" date="2021" name="Microb. Physiol.">
        <title>Proteogenomic Insights into the Physiology of Marine, Sulfate-Reducing, Filamentous Desulfonema limicola and Desulfonema magnum.</title>
        <authorList>
            <person name="Schnaars V."/>
            <person name="Wohlbrand L."/>
            <person name="Scheve S."/>
            <person name="Hinrichs C."/>
            <person name="Reinhardt R."/>
            <person name="Rabus R."/>
        </authorList>
    </citation>
    <scope>NUCLEOTIDE SEQUENCE</scope>
    <source>
        <strain evidence="1">4be13</strain>
    </source>
</reference>
<dbReference type="AlphaFoldDB" id="A0A975BJP9"/>
<gene>
    <name evidence="1" type="ORF">dnm_024190</name>
</gene>
<proteinExistence type="predicted"/>
<evidence type="ECO:0000313" key="1">
    <source>
        <dbReference type="EMBL" id="QTA86395.1"/>
    </source>
</evidence>